<protein>
    <submittedName>
        <fullName evidence="1">Uncharacterized protein</fullName>
    </submittedName>
</protein>
<organism evidence="1 2">
    <name type="scientific">Bimuria novae-zelandiae CBS 107.79</name>
    <dbReference type="NCBI Taxonomy" id="1447943"/>
    <lineage>
        <taxon>Eukaryota</taxon>
        <taxon>Fungi</taxon>
        <taxon>Dikarya</taxon>
        <taxon>Ascomycota</taxon>
        <taxon>Pezizomycotina</taxon>
        <taxon>Dothideomycetes</taxon>
        <taxon>Pleosporomycetidae</taxon>
        <taxon>Pleosporales</taxon>
        <taxon>Massarineae</taxon>
        <taxon>Didymosphaeriaceae</taxon>
        <taxon>Bimuria</taxon>
    </lineage>
</organism>
<sequence length="123" mass="13836">MMLPPSPIYLGAISTRLYDFGMVLFHLHSRIKHGQFPTRFTERIKHVPLPPPLAGCRSASLTQACHRHTRQTRNPVPPPLYGCLLPLSRRTVIGFLLVENGIVPSLTSYRILAALNLPPNHRI</sequence>
<gene>
    <name evidence="1" type="ORF">BU23DRAFT_62592</name>
</gene>
<dbReference type="AlphaFoldDB" id="A0A6A5UNB7"/>
<name>A0A6A5UNB7_9PLEO</name>
<dbReference type="Proteomes" id="UP000800036">
    <property type="component" value="Unassembled WGS sequence"/>
</dbReference>
<keyword evidence="2" id="KW-1185">Reference proteome</keyword>
<evidence type="ECO:0000313" key="1">
    <source>
        <dbReference type="EMBL" id="KAF1964426.1"/>
    </source>
</evidence>
<evidence type="ECO:0000313" key="2">
    <source>
        <dbReference type="Proteomes" id="UP000800036"/>
    </source>
</evidence>
<accession>A0A6A5UNB7</accession>
<dbReference type="EMBL" id="ML976788">
    <property type="protein sequence ID" value="KAF1964426.1"/>
    <property type="molecule type" value="Genomic_DNA"/>
</dbReference>
<reference evidence="1" key="1">
    <citation type="journal article" date="2020" name="Stud. Mycol.">
        <title>101 Dothideomycetes genomes: a test case for predicting lifestyles and emergence of pathogens.</title>
        <authorList>
            <person name="Haridas S."/>
            <person name="Albert R."/>
            <person name="Binder M."/>
            <person name="Bloem J."/>
            <person name="Labutti K."/>
            <person name="Salamov A."/>
            <person name="Andreopoulos B."/>
            <person name="Baker S."/>
            <person name="Barry K."/>
            <person name="Bills G."/>
            <person name="Bluhm B."/>
            <person name="Cannon C."/>
            <person name="Castanera R."/>
            <person name="Culley D."/>
            <person name="Daum C."/>
            <person name="Ezra D."/>
            <person name="Gonzalez J."/>
            <person name="Henrissat B."/>
            <person name="Kuo A."/>
            <person name="Liang C."/>
            <person name="Lipzen A."/>
            <person name="Lutzoni F."/>
            <person name="Magnuson J."/>
            <person name="Mondo S."/>
            <person name="Nolan M."/>
            <person name="Ohm R."/>
            <person name="Pangilinan J."/>
            <person name="Park H.-J."/>
            <person name="Ramirez L."/>
            <person name="Alfaro M."/>
            <person name="Sun H."/>
            <person name="Tritt A."/>
            <person name="Yoshinaga Y."/>
            <person name="Zwiers L.-H."/>
            <person name="Turgeon B."/>
            <person name="Goodwin S."/>
            <person name="Spatafora J."/>
            <person name="Crous P."/>
            <person name="Grigoriev I."/>
        </authorList>
    </citation>
    <scope>NUCLEOTIDE SEQUENCE</scope>
    <source>
        <strain evidence="1">CBS 107.79</strain>
    </source>
</reference>
<proteinExistence type="predicted"/>